<dbReference type="KEGG" id="pco:PHACADRAFT_204565"/>
<protein>
    <submittedName>
        <fullName evidence="3">Uncharacterized protein</fullName>
    </submittedName>
</protein>
<keyword evidence="2" id="KW-1133">Transmembrane helix</keyword>
<evidence type="ECO:0000313" key="4">
    <source>
        <dbReference type="Proteomes" id="UP000008370"/>
    </source>
</evidence>
<keyword evidence="4" id="KW-1185">Reference proteome</keyword>
<organism evidence="3 4">
    <name type="scientific">Phanerochaete carnosa (strain HHB-10118-sp)</name>
    <name type="common">White-rot fungus</name>
    <name type="synonym">Peniophora carnosa</name>
    <dbReference type="NCBI Taxonomy" id="650164"/>
    <lineage>
        <taxon>Eukaryota</taxon>
        <taxon>Fungi</taxon>
        <taxon>Dikarya</taxon>
        <taxon>Basidiomycota</taxon>
        <taxon>Agaricomycotina</taxon>
        <taxon>Agaricomycetes</taxon>
        <taxon>Polyporales</taxon>
        <taxon>Phanerochaetaceae</taxon>
        <taxon>Phanerochaete</taxon>
    </lineage>
</organism>
<reference evidence="3 4" key="1">
    <citation type="journal article" date="2012" name="BMC Genomics">
        <title>Comparative genomics of the white-rot fungi, Phanerochaete carnosa and P. chrysosporium, to elucidate the genetic basis of the distinct wood types they colonize.</title>
        <authorList>
            <person name="Suzuki H."/>
            <person name="MacDonald J."/>
            <person name="Syed K."/>
            <person name="Salamov A."/>
            <person name="Hori C."/>
            <person name="Aerts A."/>
            <person name="Henrissat B."/>
            <person name="Wiebenga A."/>
            <person name="vanKuyk P.A."/>
            <person name="Barry K."/>
            <person name="Lindquist E."/>
            <person name="LaButti K."/>
            <person name="Lapidus A."/>
            <person name="Lucas S."/>
            <person name="Coutinho P."/>
            <person name="Gong Y."/>
            <person name="Samejima M."/>
            <person name="Mahadevan R."/>
            <person name="Abou-Zaid M."/>
            <person name="de Vries R.P."/>
            <person name="Igarashi K."/>
            <person name="Yadav J.S."/>
            <person name="Grigoriev I.V."/>
            <person name="Master E.R."/>
        </authorList>
    </citation>
    <scope>NUCLEOTIDE SEQUENCE [LARGE SCALE GENOMIC DNA]</scope>
    <source>
        <strain evidence="3 4">HHB-10118-sp</strain>
    </source>
</reference>
<keyword evidence="2" id="KW-0472">Membrane</keyword>
<feature type="transmembrane region" description="Helical" evidence="2">
    <location>
        <begin position="173"/>
        <end position="201"/>
    </location>
</feature>
<accession>K5WPL6</accession>
<dbReference type="HOGENOM" id="CLU_1235405_0_0_1"/>
<dbReference type="InterPro" id="IPR021709">
    <property type="entry name" value="DUF3292"/>
</dbReference>
<dbReference type="EMBL" id="JH930468">
    <property type="protein sequence ID" value="EKM61395.1"/>
    <property type="molecule type" value="Genomic_DNA"/>
</dbReference>
<evidence type="ECO:0000256" key="2">
    <source>
        <dbReference type="SAM" id="Phobius"/>
    </source>
</evidence>
<dbReference type="Pfam" id="PF11696">
    <property type="entry name" value="DUF3292"/>
    <property type="match status" value="1"/>
</dbReference>
<dbReference type="GeneID" id="18912277"/>
<proteinExistence type="predicted"/>
<feature type="region of interest" description="Disordered" evidence="1">
    <location>
        <begin position="1"/>
        <end position="38"/>
    </location>
</feature>
<dbReference type="AlphaFoldDB" id="K5WPL6"/>
<sequence>MQSTMSATDDTILRPVPQTGNAVTEKTPGSPPLTVTGVAENDEAQGGFESAIPNEPSPHSSTKLEVLKLKDPAVKDFGWNSPPHAVPSPLVHGVPNDDLWVLIRRFNKQVFNVRVVDNVPGLLDMELSENEEFSPDKLRATLERFYMDVIVGVAAFFKHIARLRSWNEPRRTAWFALAYVIAWWFNILMPAFSVTLAVLIVDPPTRRLLFPPAPLSAISATPVL</sequence>
<dbReference type="PANTHER" id="PTHR38694:SF1">
    <property type="entry name" value="PEROXIN DOMAIN-CONTAINING PROTEIN"/>
    <property type="match status" value="1"/>
</dbReference>
<dbReference type="RefSeq" id="XP_007390814.1">
    <property type="nucleotide sequence ID" value="XM_007390752.1"/>
</dbReference>
<gene>
    <name evidence="3" type="ORF">PHACADRAFT_204565</name>
</gene>
<evidence type="ECO:0000313" key="3">
    <source>
        <dbReference type="EMBL" id="EKM61395.1"/>
    </source>
</evidence>
<evidence type="ECO:0000256" key="1">
    <source>
        <dbReference type="SAM" id="MobiDB-lite"/>
    </source>
</evidence>
<name>K5WPL6_PHACS</name>
<keyword evidence="2" id="KW-0812">Transmembrane</keyword>
<dbReference type="OrthoDB" id="1708389at2759"/>
<dbReference type="InParanoid" id="K5WPL6"/>
<dbReference type="Proteomes" id="UP000008370">
    <property type="component" value="Unassembled WGS sequence"/>
</dbReference>
<dbReference type="STRING" id="650164.K5WPL6"/>
<dbReference type="PANTHER" id="PTHR38694">
    <property type="entry name" value="CONSERVED EXPRESSED PROTEIN"/>
    <property type="match status" value="1"/>
</dbReference>